<feature type="non-terminal residue" evidence="2">
    <location>
        <position position="686"/>
    </location>
</feature>
<feature type="compositionally biased region" description="Basic residues" evidence="1">
    <location>
        <begin position="561"/>
        <end position="571"/>
    </location>
</feature>
<reference evidence="2" key="1">
    <citation type="submission" date="2018-11" db="EMBL/GenBank/DDBJ databases">
        <authorList>
            <person name="Alioto T."/>
            <person name="Alioto T."/>
        </authorList>
    </citation>
    <scope>NUCLEOTIDE SEQUENCE</scope>
</reference>
<comment type="caution">
    <text evidence="2">The sequence shown here is derived from an EMBL/GenBank/DDBJ whole genome shotgun (WGS) entry which is preliminary data.</text>
</comment>
<evidence type="ECO:0000313" key="3">
    <source>
        <dbReference type="Proteomes" id="UP000596742"/>
    </source>
</evidence>
<accession>A0A8B6C6Q3</accession>
<dbReference type="EMBL" id="UYJE01001268">
    <property type="protein sequence ID" value="VDI00755.1"/>
    <property type="molecule type" value="Genomic_DNA"/>
</dbReference>
<sequence>MPKSRRNCFGLPYHRRRRRARNQLQQLNSLRKKALTSAKPEEFTVEVADSGVVIGTGTIHDSYWSVTIPEDGNHFDGDSNNSTTQDIFENEHTNLELEIDVDKNLDNEHCIQINDEEENSFEKINKEGIGSKEHSIIIDEEENSFETVQYVGIGNEMVSSESNELSRVISPSASYNDNNYNTVQTVGLCETVQYDEIGSEMVSSSSNELSRVVSPLSSYIDDSYNTVQTDGIIRITGNEENSSETVQYIEIGSERELSKNNELYRVVSPITSYIDNSHNTFQTDGVRITRKEQNSFETGQYVEIGSEMMSSGNNELHNVDSLFPSYNSYSAVLYNNNSYNTVQTDIGQQNCNDVSERNELGGVIAPVTLFNNNSYNTAQSDAGHQDYQDGSDTDSTVSNDFVTVKVELPDGSTELLETIPYEKYPTVQSEHAEIDLYGSHTDDVNIHNNKIMSESELFRITHNVNAIPDQSMPGTSTQSYIPANDHVQFEEGDENCKEWDIGMLPFVMETMKEQENTQSLLDKNIQKAKKKKVHEAKWKAGICSSNKCCPGCDTYNKNYVRKPPKTKKTKTTKTDSALGEEKSQSPRGYRRKFSMERCDFCPMVFRGAWPKYKKQNHIIAEHCSKDVQEEFRKRKKKNEVVSEPKPKFVTYSKLKHETIRLNLEFPDDLYGMECIECNKVIREDHF</sequence>
<protein>
    <submittedName>
        <fullName evidence="2">Uncharacterized protein</fullName>
    </submittedName>
</protein>
<name>A0A8B6C6Q3_MYTGA</name>
<evidence type="ECO:0000256" key="1">
    <source>
        <dbReference type="SAM" id="MobiDB-lite"/>
    </source>
</evidence>
<proteinExistence type="predicted"/>
<keyword evidence="3" id="KW-1185">Reference proteome</keyword>
<feature type="region of interest" description="Disordered" evidence="1">
    <location>
        <begin position="561"/>
        <end position="590"/>
    </location>
</feature>
<organism evidence="2 3">
    <name type="scientific">Mytilus galloprovincialis</name>
    <name type="common">Mediterranean mussel</name>
    <dbReference type="NCBI Taxonomy" id="29158"/>
    <lineage>
        <taxon>Eukaryota</taxon>
        <taxon>Metazoa</taxon>
        <taxon>Spiralia</taxon>
        <taxon>Lophotrochozoa</taxon>
        <taxon>Mollusca</taxon>
        <taxon>Bivalvia</taxon>
        <taxon>Autobranchia</taxon>
        <taxon>Pteriomorphia</taxon>
        <taxon>Mytilida</taxon>
        <taxon>Mytiloidea</taxon>
        <taxon>Mytilidae</taxon>
        <taxon>Mytilinae</taxon>
        <taxon>Mytilus</taxon>
    </lineage>
</organism>
<evidence type="ECO:0000313" key="2">
    <source>
        <dbReference type="EMBL" id="VDI00755.1"/>
    </source>
</evidence>
<dbReference type="Proteomes" id="UP000596742">
    <property type="component" value="Unassembled WGS sequence"/>
</dbReference>
<gene>
    <name evidence="2" type="ORF">MGAL_10B040762</name>
</gene>
<dbReference type="AlphaFoldDB" id="A0A8B6C6Q3"/>